<dbReference type="Pfam" id="PF00144">
    <property type="entry name" value="Beta-lactamase"/>
    <property type="match status" value="1"/>
</dbReference>
<evidence type="ECO:0000313" key="3">
    <source>
        <dbReference type="EMBL" id="EPC74114.1"/>
    </source>
</evidence>
<dbReference type="Proteomes" id="UP000014244">
    <property type="component" value="Unassembled WGS sequence"/>
</dbReference>
<dbReference type="InterPro" id="IPR050789">
    <property type="entry name" value="Diverse_Enzym_Activities"/>
</dbReference>
<feature type="domain" description="Beta-lactamase-related" evidence="2">
    <location>
        <begin position="35"/>
        <end position="342"/>
    </location>
</feature>
<dbReference type="PANTHER" id="PTHR43283">
    <property type="entry name" value="BETA-LACTAMASE-RELATED"/>
    <property type="match status" value="1"/>
</dbReference>
<dbReference type="InterPro" id="IPR012338">
    <property type="entry name" value="Beta-lactam/transpept-like"/>
</dbReference>
<gene>
    <name evidence="3" type="ORF">Lpp41_04943</name>
</gene>
<proteinExistence type="predicted"/>
<name>A0A829H7U9_LACPA</name>
<keyword evidence="1" id="KW-0378">Hydrolase</keyword>
<dbReference type="SUPFAM" id="SSF56601">
    <property type="entry name" value="beta-lactamase/transpeptidase-like"/>
    <property type="match status" value="1"/>
</dbReference>
<dbReference type="Gene3D" id="3.40.710.10">
    <property type="entry name" value="DD-peptidase/beta-lactamase superfamily"/>
    <property type="match status" value="1"/>
</dbReference>
<sequence>MVSGGVIRDNGQYIREKASMDFQAVTDELKTWTKARVMPGFSVALLTGKTVQTAVSGEAQWFPQPAPLQPHMLYDVASLTKVIGTTTVFLQAWDQGLVSPDMPLHRFLPDFPHTTTFRQALTHTSGLEGYIPHRNALPAPALKQALMTQLTVTEEVDRQVVYRDVNLLLVGWALEQVYHQPIQTLITRQVIQPLALPQATFQPDSQQCVPTTYSPAVGLRQGVVHDPKSAILGKHSGAAGLFASLADLVTFTEYFFGNRQSASWPAHAADLTQDWTKHHLGRSLGWDLRRDGQGRLWLYHTGYTGTFWLIQPDDQLALVILTNRVHPQPNPAFLAKRDALIARFLSDFKTMPAV</sequence>
<reference evidence="3 4" key="1">
    <citation type="journal article" date="2013" name="PLoS ONE">
        <title>Lactobacillus paracasei comparative genomics: towards species pan-genome definition and exploitation of diversity.</title>
        <authorList>
            <person name="Smokvina T."/>
            <person name="Wels M."/>
            <person name="Polka J."/>
            <person name="Chervaux C."/>
            <person name="Brisse S."/>
            <person name="Boekhorst J."/>
            <person name="van Hylckama Vlieg J.E."/>
            <person name="Siezen R.J."/>
        </authorList>
    </citation>
    <scope>NUCLEOTIDE SEQUENCE [LARGE SCALE GENOMIC DNA]</scope>
    <source>
        <strain evidence="3 4">Lpp41</strain>
    </source>
</reference>
<dbReference type="EMBL" id="ANKE01000248">
    <property type="protein sequence ID" value="EPC74114.1"/>
    <property type="molecule type" value="Genomic_DNA"/>
</dbReference>
<protein>
    <submittedName>
        <fullName evidence="3">Beta-N-acetylglucosaminidase</fullName>
    </submittedName>
</protein>
<dbReference type="PANTHER" id="PTHR43283:SF11">
    <property type="entry name" value="BETA-LACTAMASE-RELATED DOMAIN-CONTAINING PROTEIN"/>
    <property type="match status" value="1"/>
</dbReference>
<comment type="caution">
    <text evidence="3">The sequence shown here is derived from an EMBL/GenBank/DDBJ whole genome shotgun (WGS) entry which is preliminary data.</text>
</comment>
<evidence type="ECO:0000256" key="1">
    <source>
        <dbReference type="ARBA" id="ARBA00022801"/>
    </source>
</evidence>
<dbReference type="AlphaFoldDB" id="A0A829H7U9"/>
<evidence type="ECO:0000313" key="4">
    <source>
        <dbReference type="Proteomes" id="UP000014244"/>
    </source>
</evidence>
<accession>A0A829H7U9</accession>
<dbReference type="InterPro" id="IPR001466">
    <property type="entry name" value="Beta-lactam-related"/>
</dbReference>
<organism evidence="3 4">
    <name type="scientific">Lacticaseibacillus paracasei subsp. paracasei Lpp41</name>
    <dbReference type="NCBI Taxonomy" id="1256208"/>
    <lineage>
        <taxon>Bacteria</taxon>
        <taxon>Bacillati</taxon>
        <taxon>Bacillota</taxon>
        <taxon>Bacilli</taxon>
        <taxon>Lactobacillales</taxon>
        <taxon>Lactobacillaceae</taxon>
        <taxon>Lacticaseibacillus</taxon>
    </lineage>
</organism>
<evidence type="ECO:0000259" key="2">
    <source>
        <dbReference type="Pfam" id="PF00144"/>
    </source>
</evidence>
<dbReference type="GO" id="GO:0016787">
    <property type="term" value="F:hydrolase activity"/>
    <property type="evidence" value="ECO:0007669"/>
    <property type="project" value="UniProtKB-KW"/>
</dbReference>